<sequence>MCSVQAAADHGIPFNLQVSQSLSSDVTNVKTWLPMKIQQGHMGRARFPLEDLEGEISNRTVTMTDDYWSIEDLYYNENCQIPRPDAETIRQFNGLVIGPSDKDIDRVLMRLHTLLFTCVAVGQNMKMQNATVVCVTQDKISMGKMVVTRPMWKDVVIGQNKMIIYGYAESYEFCNKTVVGKFLYVPHRASGLTRSLRVDQCPEHGNNRLSVKDQNNVLLGLRTRFNVMLRSAIRIDPVQSPSPIDDIPMIDATSRISANAALLDEINCNNLKMIEKALVSRASSFHFHDTKRCDIVHENLKTQRTGVLRDNPHRVQTYGSSTSWTRSWAFNVVINA</sequence>
<evidence type="ECO:0000313" key="1">
    <source>
        <dbReference type="Proteomes" id="UP000887565"/>
    </source>
</evidence>
<keyword evidence="1" id="KW-1185">Reference proteome</keyword>
<dbReference type="AlphaFoldDB" id="A0A915IV56"/>
<protein>
    <submittedName>
        <fullName evidence="2">Uncharacterized protein</fullName>
    </submittedName>
</protein>
<evidence type="ECO:0000313" key="2">
    <source>
        <dbReference type="WBParaSite" id="nRc.2.0.1.t17702-RA"/>
    </source>
</evidence>
<accession>A0A915IV56</accession>
<reference evidence="2" key="1">
    <citation type="submission" date="2022-11" db="UniProtKB">
        <authorList>
            <consortium name="WormBaseParasite"/>
        </authorList>
    </citation>
    <scope>IDENTIFICATION</scope>
</reference>
<proteinExistence type="predicted"/>
<name>A0A915IV56_ROMCU</name>
<organism evidence="1 2">
    <name type="scientific">Romanomermis culicivorax</name>
    <name type="common">Nematode worm</name>
    <dbReference type="NCBI Taxonomy" id="13658"/>
    <lineage>
        <taxon>Eukaryota</taxon>
        <taxon>Metazoa</taxon>
        <taxon>Ecdysozoa</taxon>
        <taxon>Nematoda</taxon>
        <taxon>Enoplea</taxon>
        <taxon>Dorylaimia</taxon>
        <taxon>Mermithida</taxon>
        <taxon>Mermithoidea</taxon>
        <taxon>Mermithidae</taxon>
        <taxon>Romanomermis</taxon>
    </lineage>
</organism>
<dbReference type="WBParaSite" id="nRc.2.0.1.t17702-RA">
    <property type="protein sequence ID" value="nRc.2.0.1.t17702-RA"/>
    <property type="gene ID" value="nRc.2.0.1.g17702"/>
</dbReference>
<dbReference type="Proteomes" id="UP000887565">
    <property type="component" value="Unplaced"/>
</dbReference>